<name>A0ABW2FVZ8_9ACTN</name>
<feature type="domain" description="TarS/TarP linker" evidence="2">
    <location>
        <begin position="224"/>
        <end position="319"/>
    </location>
</feature>
<accession>A0ABW2FVZ8</accession>
<dbReference type="InterPro" id="IPR054028">
    <property type="entry name" value="TarS/TarP_linker"/>
</dbReference>
<dbReference type="SUPFAM" id="SSF53448">
    <property type="entry name" value="Nucleotide-diphospho-sugar transferases"/>
    <property type="match status" value="1"/>
</dbReference>
<evidence type="ECO:0000259" key="1">
    <source>
        <dbReference type="Pfam" id="PF00535"/>
    </source>
</evidence>
<dbReference type="PANTHER" id="PTHR22916">
    <property type="entry name" value="GLYCOSYLTRANSFERASE"/>
    <property type="match status" value="1"/>
</dbReference>
<dbReference type="Gene3D" id="3.90.550.10">
    <property type="entry name" value="Spore Coat Polysaccharide Biosynthesis Protein SpsA, Chain A"/>
    <property type="match status" value="1"/>
</dbReference>
<organism evidence="3 4">
    <name type="scientific">Kitasatospora paranensis</name>
    <dbReference type="NCBI Taxonomy" id="258053"/>
    <lineage>
        <taxon>Bacteria</taxon>
        <taxon>Bacillati</taxon>
        <taxon>Actinomycetota</taxon>
        <taxon>Actinomycetes</taxon>
        <taxon>Kitasatosporales</taxon>
        <taxon>Streptomycetaceae</taxon>
        <taxon>Kitasatospora</taxon>
    </lineage>
</organism>
<dbReference type="RefSeq" id="WP_345705018.1">
    <property type="nucleotide sequence ID" value="NZ_BAABKV010000001.1"/>
</dbReference>
<dbReference type="Pfam" id="PF00535">
    <property type="entry name" value="Glycos_transf_2"/>
    <property type="match status" value="1"/>
</dbReference>
<proteinExistence type="predicted"/>
<dbReference type="PANTHER" id="PTHR22916:SF3">
    <property type="entry name" value="UDP-GLCNAC:BETAGAL BETA-1,3-N-ACETYLGLUCOSAMINYLTRANSFERASE-LIKE PROTEIN 1"/>
    <property type="match status" value="1"/>
</dbReference>
<reference evidence="4" key="1">
    <citation type="journal article" date="2019" name="Int. J. Syst. Evol. Microbiol.">
        <title>The Global Catalogue of Microorganisms (GCM) 10K type strain sequencing project: providing services to taxonomists for standard genome sequencing and annotation.</title>
        <authorList>
            <consortium name="The Broad Institute Genomics Platform"/>
            <consortium name="The Broad Institute Genome Sequencing Center for Infectious Disease"/>
            <person name="Wu L."/>
            <person name="Ma J."/>
        </authorList>
    </citation>
    <scope>NUCLEOTIDE SEQUENCE [LARGE SCALE GENOMIC DNA]</scope>
    <source>
        <strain evidence="4">CGMCC 1.12859</strain>
    </source>
</reference>
<dbReference type="InterPro" id="IPR001173">
    <property type="entry name" value="Glyco_trans_2-like"/>
</dbReference>
<gene>
    <name evidence="3" type="ORF">ACFQMG_12180</name>
</gene>
<feature type="domain" description="Glycosyltransferase 2-like" evidence="1">
    <location>
        <begin position="6"/>
        <end position="133"/>
    </location>
</feature>
<comment type="caution">
    <text evidence="3">The sequence shown here is derived from an EMBL/GenBank/DDBJ whole genome shotgun (WGS) entry which is preliminary data.</text>
</comment>
<protein>
    <submittedName>
        <fullName evidence="3">Glycosyltransferase family A protein</fullName>
    </submittedName>
</protein>
<dbReference type="Proteomes" id="UP001596435">
    <property type="component" value="Unassembled WGS sequence"/>
</dbReference>
<dbReference type="InterPro" id="IPR029044">
    <property type="entry name" value="Nucleotide-diphossugar_trans"/>
</dbReference>
<dbReference type="CDD" id="cd00761">
    <property type="entry name" value="Glyco_tranf_GTA_type"/>
    <property type="match status" value="1"/>
</dbReference>
<evidence type="ECO:0000313" key="3">
    <source>
        <dbReference type="EMBL" id="MFC7180312.1"/>
    </source>
</evidence>
<dbReference type="Pfam" id="PF22181">
    <property type="entry name" value="TarS_linker"/>
    <property type="match status" value="1"/>
</dbReference>
<evidence type="ECO:0000259" key="2">
    <source>
        <dbReference type="Pfam" id="PF22181"/>
    </source>
</evidence>
<evidence type="ECO:0000313" key="4">
    <source>
        <dbReference type="Proteomes" id="UP001596435"/>
    </source>
</evidence>
<sequence length="648" mass="69391">MTVRVSVVVPVYNCGARFWPTLESLRAQTMPRSDFEVILVDDGSTDTTVQSLRGDTAFDRWIRVVASEHSGGPGRPRNIGVDEAVGEFVLFLDGDDRLAPEALERLYAQAVRADADIVVPRTAGHGRPVPRDATALPLERGHLLTHPALVQSMTALKLFRRSFLLRQGLRFPEGRVPLEDHLFTLRAHLAAGSVSVVHDYTCYHAVRRSDPGPPPHAGTGIADVCRSVAALFGLVRQGVAPGPQQDALIAHWYQEQLLGRLDERVLGQSAAGYAKTHRAILDLVQREVPPQVDAHLPATLRVRSAVLRSGSAEDLRVLARHEAGFTHHTRVEALGWNAGRFSVMTSSDLLHQGKDGTVRPVRFVVDGDRLRWDLPAGLLALPGVAEAADMTEALAATALRGYARLRDDNTDVYLPGHHRLVSIPLGRNADGLPTVSVRVEATTEFDAARADHDRPVTGLWDFNILIETCGWRRPRRIGDNRSPVADGQLRPAFLADATLVAPYWTKTGNLSVRVAPAAPGALKQAVREPDRSAVWADGPALRVRIPVELAPLERPVAVEVTLAAEPGRTLAVPGRIAPGEAADLAVLEFSAPVGALGPDGPAAGAAAAPGACAWEIHLRQDGAGKSAALGLTLGQAGPGSWSVAGARP</sequence>
<dbReference type="EMBL" id="JBHTAJ010000018">
    <property type="protein sequence ID" value="MFC7180312.1"/>
    <property type="molecule type" value="Genomic_DNA"/>
</dbReference>
<keyword evidence="4" id="KW-1185">Reference proteome</keyword>